<dbReference type="SUPFAM" id="SSF53474">
    <property type="entry name" value="alpha/beta-Hydrolases"/>
    <property type="match status" value="1"/>
</dbReference>
<dbReference type="PANTHER" id="PTHR10044:SF139">
    <property type="entry name" value="DEATH-ASSOCIATED INHIBITOR OF APOPTOSIS 2"/>
    <property type="match status" value="1"/>
</dbReference>
<dbReference type="InterPro" id="IPR050784">
    <property type="entry name" value="IAP"/>
</dbReference>
<name>A0A819UBH9_9BILA</name>
<dbReference type="GO" id="GO:0043027">
    <property type="term" value="F:cysteine-type endopeptidase inhibitor activity involved in apoptotic process"/>
    <property type="evidence" value="ECO:0007669"/>
    <property type="project" value="TreeGrafter"/>
</dbReference>
<dbReference type="PROSITE" id="PS50143">
    <property type="entry name" value="BIR_REPEAT_2"/>
    <property type="match status" value="3"/>
</dbReference>
<dbReference type="GO" id="GO:0061630">
    <property type="term" value="F:ubiquitin protein ligase activity"/>
    <property type="evidence" value="ECO:0007669"/>
    <property type="project" value="TreeGrafter"/>
</dbReference>
<dbReference type="Gene3D" id="3.40.50.1820">
    <property type="entry name" value="alpha/beta hydrolase"/>
    <property type="match status" value="1"/>
</dbReference>
<feature type="non-terminal residue" evidence="1">
    <location>
        <position position="1"/>
    </location>
</feature>
<dbReference type="CDD" id="cd00022">
    <property type="entry name" value="BIR"/>
    <property type="match status" value="2"/>
</dbReference>
<dbReference type="Gene3D" id="1.10.1170.10">
    <property type="entry name" value="Inhibitor Of Apoptosis Protein (2mihbC-IAP-1), Chain A"/>
    <property type="match status" value="3"/>
</dbReference>
<proteinExistence type="predicted"/>
<dbReference type="InterPro" id="IPR029058">
    <property type="entry name" value="AB_hydrolase_fold"/>
</dbReference>
<dbReference type="Pfam" id="PF00653">
    <property type="entry name" value="BIR"/>
    <property type="match status" value="3"/>
</dbReference>
<dbReference type="SUPFAM" id="SSF57924">
    <property type="entry name" value="Inhibitor of apoptosis (IAP) repeat"/>
    <property type="match status" value="3"/>
</dbReference>
<dbReference type="Proteomes" id="UP000663836">
    <property type="component" value="Unassembled WGS sequence"/>
</dbReference>
<dbReference type="GO" id="GO:0031398">
    <property type="term" value="P:positive regulation of protein ubiquitination"/>
    <property type="evidence" value="ECO:0007669"/>
    <property type="project" value="TreeGrafter"/>
</dbReference>
<dbReference type="AlphaFoldDB" id="A0A819UBH9"/>
<evidence type="ECO:0000313" key="1">
    <source>
        <dbReference type="EMBL" id="CAF4100519.1"/>
    </source>
</evidence>
<reference evidence="1" key="1">
    <citation type="submission" date="2021-02" db="EMBL/GenBank/DDBJ databases">
        <authorList>
            <person name="Nowell W R."/>
        </authorList>
    </citation>
    <scope>NUCLEOTIDE SEQUENCE</scope>
</reference>
<dbReference type="InterPro" id="IPR001370">
    <property type="entry name" value="BIR_rpt"/>
</dbReference>
<dbReference type="EMBL" id="CAJOBD010007974">
    <property type="protein sequence ID" value="CAF4100519.1"/>
    <property type="molecule type" value="Genomic_DNA"/>
</dbReference>
<gene>
    <name evidence="1" type="ORF">JBS370_LOCUS31705</name>
</gene>
<dbReference type="PANTHER" id="PTHR10044">
    <property type="entry name" value="INHIBITOR OF APOPTOSIS"/>
    <property type="match status" value="1"/>
</dbReference>
<dbReference type="GO" id="GO:0005634">
    <property type="term" value="C:nucleus"/>
    <property type="evidence" value="ECO:0007669"/>
    <property type="project" value="TreeGrafter"/>
</dbReference>
<comment type="caution">
    <text evidence="1">The sequence shown here is derived from an EMBL/GenBank/DDBJ whole genome shotgun (WGS) entry which is preliminary data.</text>
</comment>
<dbReference type="GO" id="GO:0051726">
    <property type="term" value="P:regulation of cell cycle"/>
    <property type="evidence" value="ECO:0007669"/>
    <property type="project" value="TreeGrafter"/>
</dbReference>
<organism evidence="1 2">
    <name type="scientific">Rotaria sordida</name>
    <dbReference type="NCBI Taxonomy" id="392033"/>
    <lineage>
        <taxon>Eukaryota</taxon>
        <taxon>Metazoa</taxon>
        <taxon>Spiralia</taxon>
        <taxon>Gnathifera</taxon>
        <taxon>Rotifera</taxon>
        <taxon>Eurotatoria</taxon>
        <taxon>Bdelloidea</taxon>
        <taxon>Philodinida</taxon>
        <taxon>Philodinidae</taxon>
        <taxon>Rotaria</taxon>
    </lineage>
</organism>
<dbReference type="SMART" id="SM00238">
    <property type="entry name" value="BIR"/>
    <property type="match status" value="3"/>
</dbReference>
<dbReference type="GO" id="GO:0043066">
    <property type="term" value="P:negative regulation of apoptotic process"/>
    <property type="evidence" value="ECO:0007669"/>
    <property type="project" value="TreeGrafter"/>
</dbReference>
<dbReference type="GO" id="GO:0005737">
    <property type="term" value="C:cytoplasm"/>
    <property type="evidence" value="ECO:0007669"/>
    <property type="project" value="TreeGrafter"/>
</dbReference>
<sequence>MKTGGFRYTGVGDTARCDSCGLEVSGWIQNTDPFNVHLERNPNCTFVRFVQSKTTLILNRENNSTKQMNAEYNIDQWNRQNKLFELDILKQVRQRTFSNWPHETTLMKEQMIIAGFFHCNVGDRVICLYCNLICQQWQENIDDPVEIHKTLSPMCPYVLFKLTRTEPSSVSIVNEISTDNIDHQATLLNNNNQVRFEQIVYTSPCHIAYISIPSRQATFEIWANESSPAIDDLVKAGFFYTGIENIVTCFYCNGSLKNWGENDNPLIEHIRWFPHCAYAKQLSGPELHDKIQKAKSIQEVQGISQTSTNQMNNSSVSNHQRLQINDENLLSRLVTARLDLSISQRLLNQNFKLSVIKRCWEDQLRLKHDDFVSDCDLFIACIILQKQIEHIGGNKNNIIIPSVKMKLIRDRQHSDTLTQEEHVSPSLPITSTQASSKMESMEVETANQHSKTDEPISDSELSLNHPCILCGKEEKRLACVPCGHLVSCLEVPLNYAKPNGTKIIISMARLIPYNQQNPTNNTLFILTGGPGESGWTFILYAAYLFPPSDGITIILPDHRGIGLSTSLSCDDSGSQNINVNCISYLTSKWGIEGLNQFSITSAAHDLSIQIRYYQSIVSSRIAVFGMSYGTIWLDRFLQ</sequence>
<evidence type="ECO:0000313" key="2">
    <source>
        <dbReference type="Proteomes" id="UP000663836"/>
    </source>
</evidence>
<accession>A0A819UBH9</accession>
<protein>
    <submittedName>
        <fullName evidence="1">Uncharacterized protein</fullName>
    </submittedName>
</protein>